<comment type="caution">
    <text evidence="2">The sequence shown here is derived from an EMBL/GenBank/DDBJ whole genome shotgun (WGS) entry which is preliminary data.</text>
</comment>
<protein>
    <submittedName>
        <fullName evidence="2">Uncharacterized protein</fullName>
    </submittedName>
</protein>
<reference evidence="3" key="1">
    <citation type="submission" date="2017-10" db="EMBL/GenBank/DDBJ databases">
        <title>Rapid genome shrinkage in a self-fertile nematode reveals novel sperm competition proteins.</title>
        <authorList>
            <person name="Yin D."/>
            <person name="Schwarz E.M."/>
            <person name="Thomas C.G."/>
            <person name="Felde R.L."/>
            <person name="Korf I.F."/>
            <person name="Cutter A.D."/>
            <person name="Schartner C.M."/>
            <person name="Ralston E.J."/>
            <person name="Meyer B.J."/>
            <person name="Haag E.S."/>
        </authorList>
    </citation>
    <scope>NUCLEOTIDE SEQUENCE [LARGE SCALE GENOMIC DNA]</scope>
    <source>
        <strain evidence="3">JU1422</strain>
    </source>
</reference>
<feature type="region of interest" description="Disordered" evidence="1">
    <location>
        <begin position="79"/>
        <end position="101"/>
    </location>
</feature>
<proteinExistence type="predicted"/>
<name>A0A2G5V8Y4_9PELO</name>
<keyword evidence="3" id="KW-1185">Reference proteome</keyword>
<sequence>MNLWRKSPKFIISAPEGCRSNGPVISSSTLRTNRVCEFVTKESKRLAVKGSKYCLARIRYGSDVSVAFRENLGWFKTRKPSSIRGSSRTSAPGMQWNHRDPEVTESGLQNHCLRFPKINGQKSDEDG</sequence>
<dbReference type="EMBL" id="PDUG01000002">
    <property type="protein sequence ID" value="PIC48202.1"/>
    <property type="molecule type" value="Genomic_DNA"/>
</dbReference>
<gene>
    <name evidence="2" type="primary">Cnig_chr_II.g7270</name>
    <name evidence="2" type="ORF">B9Z55_007270</name>
</gene>
<feature type="compositionally biased region" description="Polar residues" evidence="1">
    <location>
        <begin position="83"/>
        <end position="92"/>
    </location>
</feature>
<dbReference type="Proteomes" id="UP000230233">
    <property type="component" value="Chromosome II"/>
</dbReference>
<evidence type="ECO:0000313" key="3">
    <source>
        <dbReference type="Proteomes" id="UP000230233"/>
    </source>
</evidence>
<accession>A0A2G5V8Y4</accession>
<organism evidence="2 3">
    <name type="scientific">Caenorhabditis nigoni</name>
    <dbReference type="NCBI Taxonomy" id="1611254"/>
    <lineage>
        <taxon>Eukaryota</taxon>
        <taxon>Metazoa</taxon>
        <taxon>Ecdysozoa</taxon>
        <taxon>Nematoda</taxon>
        <taxon>Chromadorea</taxon>
        <taxon>Rhabditida</taxon>
        <taxon>Rhabditina</taxon>
        <taxon>Rhabditomorpha</taxon>
        <taxon>Rhabditoidea</taxon>
        <taxon>Rhabditidae</taxon>
        <taxon>Peloderinae</taxon>
        <taxon>Caenorhabditis</taxon>
    </lineage>
</organism>
<evidence type="ECO:0000313" key="2">
    <source>
        <dbReference type="EMBL" id="PIC48202.1"/>
    </source>
</evidence>
<dbReference type="AlphaFoldDB" id="A0A2G5V8Y4"/>
<evidence type="ECO:0000256" key="1">
    <source>
        <dbReference type="SAM" id="MobiDB-lite"/>
    </source>
</evidence>